<keyword evidence="1" id="KW-0812">Transmembrane</keyword>
<proteinExistence type="predicted"/>
<evidence type="ECO:0000313" key="2">
    <source>
        <dbReference type="EMBL" id="CAE6483218.1"/>
    </source>
</evidence>
<dbReference type="Proteomes" id="UP000663853">
    <property type="component" value="Unassembled WGS sequence"/>
</dbReference>
<sequence>MTRGRTNSVVAPTPLIVPGPVDDPPNGTYQQAFWYCLQILVDTMLMVYLAIITLAPWLDGQPDDSRGVTRRQIVAGPRRGRRRGSVEAGPPVVHHDLERHGEIQVIDGVRRLARKVLPPLLAIMICMSIMLIIGATPMSDAIQALANLSSGVIQIESIETEVPGASCLGAAHSGTENFTVQRQAP</sequence>
<feature type="transmembrane region" description="Helical" evidence="1">
    <location>
        <begin position="120"/>
        <end position="138"/>
    </location>
</feature>
<name>A0A8H3H478_9AGAM</name>
<accession>A0A8H3H478</accession>
<evidence type="ECO:0000256" key="1">
    <source>
        <dbReference type="SAM" id="Phobius"/>
    </source>
</evidence>
<protein>
    <submittedName>
        <fullName evidence="2">Uncharacterized protein</fullName>
    </submittedName>
</protein>
<dbReference type="AlphaFoldDB" id="A0A8H3H478"/>
<feature type="transmembrane region" description="Helical" evidence="1">
    <location>
        <begin position="32"/>
        <end position="58"/>
    </location>
</feature>
<organism evidence="2 3">
    <name type="scientific">Rhizoctonia solani</name>
    <dbReference type="NCBI Taxonomy" id="456999"/>
    <lineage>
        <taxon>Eukaryota</taxon>
        <taxon>Fungi</taxon>
        <taxon>Dikarya</taxon>
        <taxon>Basidiomycota</taxon>
        <taxon>Agaricomycotina</taxon>
        <taxon>Agaricomycetes</taxon>
        <taxon>Cantharellales</taxon>
        <taxon>Ceratobasidiaceae</taxon>
        <taxon>Rhizoctonia</taxon>
    </lineage>
</organism>
<reference evidence="2" key="1">
    <citation type="submission" date="2021-01" db="EMBL/GenBank/DDBJ databases">
        <authorList>
            <person name="Kaushik A."/>
        </authorList>
    </citation>
    <scope>NUCLEOTIDE SEQUENCE</scope>
    <source>
        <strain evidence="2">AG6-10EEA</strain>
    </source>
</reference>
<gene>
    <name evidence="2" type="ORF">RDB_LOCUS92217</name>
</gene>
<keyword evidence="1" id="KW-1133">Transmembrane helix</keyword>
<evidence type="ECO:0000313" key="3">
    <source>
        <dbReference type="Proteomes" id="UP000663853"/>
    </source>
</evidence>
<dbReference type="EMBL" id="CAJMXA010002527">
    <property type="protein sequence ID" value="CAE6483218.1"/>
    <property type="molecule type" value="Genomic_DNA"/>
</dbReference>
<comment type="caution">
    <text evidence="2">The sequence shown here is derived from an EMBL/GenBank/DDBJ whole genome shotgun (WGS) entry which is preliminary data.</text>
</comment>
<keyword evidence="1" id="KW-0472">Membrane</keyword>